<name>A0A1H9TK04_9LACT</name>
<dbReference type="Proteomes" id="UP000198948">
    <property type="component" value="Unassembled WGS sequence"/>
</dbReference>
<dbReference type="AlphaFoldDB" id="A0A1H9TK04"/>
<accession>A0A1H9TK04</accession>
<dbReference type="EMBL" id="FOHA01000014">
    <property type="protein sequence ID" value="SER97377.1"/>
    <property type="molecule type" value="Genomic_DNA"/>
</dbReference>
<organism evidence="1 2">
    <name type="scientific">Isobaculum melis</name>
    <dbReference type="NCBI Taxonomy" id="142588"/>
    <lineage>
        <taxon>Bacteria</taxon>
        <taxon>Bacillati</taxon>
        <taxon>Bacillota</taxon>
        <taxon>Bacilli</taxon>
        <taxon>Lactobacillales</taxon>
        <taxon>Carnobacteriaceae</taxon>
        <taxon>Isobaculum</taxon>
    </lineage>
</organism>
<evidence type="ECO:0000313" key="1">
    <source>
        <dbReference type="EMBL" id="SER97377.1"/>
    </source>
</evidence>
<protein>
    <submittedName>
        <fullName evidence="1">Uncharacterized protein</fullName>
    </submittedName>
</protein>
<keyword evidence="2" id="KW-1185">Reference proteome</keyword>
<dbReference type="RefSeq" id="WP_092653058.1">
    <property type="nucleotide sequence ID" value="NZ_FOHA01000014.1"/>
</dbReference>
<reference evidence="1 2" key="1">
    <citation type="submission" date="2016-10" db="EMBL/GenBank/DDBJ databases">
        <authorList>
            <person name="de Groot N.N."/>
        </authorList>
    </citation>
    <scope>NUCLEOTIDE SEQUENCE [LARGE SCALE GENOMIC DNA]</scope>
    <source>
        <strain evidence="1 2">DSM 13760</strain>
    </source>
</reference>
<evidence type="ECO:0000313" key="2">
    <source>
        <dbReference type="Proteomes" id="UP000198948"/>
    </source>
</evidence>
<proteinExistence type="predicted"/>
<sequence length="123" mass="14476">MVFHLYEKIFIQKKRCTSFELTQSDVVLFHLNMIDLAFQQENYPLSKEILSFMKKEFSHPLDFLATTMMKFYDGLLIILLSENVDEGTRLAGSTILILKMCDLNRQAQTHQDDLNHLKKKFDL</sequence>
<gene>
    <name evidence="1" type="ORF">SAMN04488559_11418</name>
</gene>